<name>A0A0K0M6Y6_PINTB</name>
<evidence type="ECO:0000256" key="11">
    <source>
        <dbReference type="ARBA" id="ARBA00029569"/>
    </source>
</evidence>
<dbReference type="PANTHER" id="PTHR21404:SF3">
    <property type="entry name" value="SMALL RNA 2'-O-METHYLTRANSFERASE"/>
    <property type="match status" value="1"/>
</dbReference>
<dbReference type="PANTHER" id="PTHR21404">
    <property type="entry name" value="HEN1"/>
    <property type="match status" value="1"/>
</dbReference>
<keyword evidence="4" id="KW-0489">Methyltransferase</keyword>
<evidence type="ECO:0000256" key="10">
    <source>
        <dbReference type="ARBA" id="ARBA00023158"/>
    </source>
</evidence>
<dbReference type="GO" id="GO:0001510">
    <property type="term" value="P:RNA methylation"/>
    <property type="evidence" value="ECO:0007669"/>
    <property type="project" value="InterPro"/>
</dbReference>
<dbReference type="SUPFAM" id="SSF53335">
    <property type="entry name" value="S-adenosyl-L-methionine-dependent methyltransferases"/>
    <property type="match status" value="1"/>
</dbReference>
<evidence type="ECO:0000256" key="9">
    <source>
        <dbReference type="ARBA" id="ARBA00022884"/>
    </source>
</evidence>
<accession>A0A0K0M6Y6</accession>
<evidence type="ECO:0000259" key="19">
    <source>
        <dbReference type="Pfam" id="PF24995"/>
    </source>
</evidence>
<keyword evidence="10" id="KW-0943">RNA-mediated gene silencing</keyword>
<dbReference type="Gene3D" id="3.40.50.150">
    <property type="entry name" value="Vaccinia Virus protein VP39"/>
    <property type="match status" value="1"/>
</dbReference>
<dbReference type="InterPro" id="IPR013217">
    <property type="entry name" value="Methyltransf_12"/>
</dbReference>
<comment type="cofactor">
    <cofactor evidence="1">
        <name>Mg(2+)</name>
        <dbReference type="ChEBI" id="CHEBI:18420"/>
    </cofactor>
</comment>
<evidence type="ECO:0000256" key="12">
    <source>
        <dbReference type="ARBA" id="ARBA00035025"/>
    </source>
</evidence>
<keyword evidence="9" id="KW-0694">RNA-binding</keyword>
<dbReference type="Pfam" id="PF18441">
    <property type="entry name" value="Hen1_Lam_C"/>
    <property type="match status" value="1"/>
</dbReference>
<comment type="catalytic activity">
    <reaction evidence="13">
        <text>small RNA 3'-end nucleotide + S-adenosyl-L-methionine = small RNA 3'-end 2'-O-methylnucleotide + S-adenosyl-L-homocysteine + H(+)</text>
        <dbReference type="Rhea" id="RHEA:37887"/>
        <dbReference type="Rhea" id="RHEA-COMP:10415"/>
        <dbReference type="Rhea" id="RHEA-COMP:10416"/>
        <dbReference type="ChEBI" id="CHEBI:15378"/>
        <dbReference type="ChEBI" id="CHEBI:57856"/>
        <dbReference type="ChEBI" id="CHEBI:59789"/>
        <dbReference type="ChEBI" id="CHEBI:74896"/>
        <dbReference type="ChEBI" id="CHEBI:74898"/>
        <dbReference type="EC" id="2.1.1.386"/>
    </reaction>
</comment>
<feature type="domain" description="Small RNA 2'-O-methyltransferase Hen1 La-motif C-terminal" evidence="18">
    <location>
        <begin position="230"/>
        <end position="368"/>
    </location>
</feature>
<feature type="region of interest" description="Disordered" evidence="14">
    <location>
        <begin position="429"/>
        <end position="458"/>
    </location>
</feature>
<dbReference type="GO" id="GO:0003723">
    <property type="term" value="F:RNA binding"/>
    <property type="evidence" value="ECO:0007669"/>
    <property type="project" value="UniProtKB-KW"/>
</dbReference>
<dbReference type="CDD" id="cd02440">
    <property type="entry name" value="AdoMet_MTases"/>
    <property type="match status" value="1"/>
</dbReference>
<sequence length="977" mass="108640">MSTPTPKTIINNKYGARAVFTIESVQDEPAADAPKLLVPQPRQTKFCCRLELPEFSVTSAVFTKKKDAEKAAAKMAVDKLGIELSLPKTPQTAEEKCQALKDRVYTVFADQFLLSYCPFIAHFRAAVQREGDNYGLVPAAVISALDTKIVNLCKSINSRAEMDPALSLALVLNAAKSCSHLLSPADSFWIGKRDSFSFETKEKLLNWSPEFTGKTDNTMEFRERTESCLFTAIFIPSCFEKKAKSLNLKVEPHQYFLDVIANHLSVADSSHVLISRPLSKASLDARFYFPVPDTLPSVSYLFGNSPISEKRKGSPHCQLKYNKRASILVGQEVHGDAILAAVGSSWKSLGTMSCEDISLSSYYRLLLNRVPWGSYKISRDAILAAKLPASFTTRSNWRGALPRVLLINFCHNNRLSDPKFSLSEADSMEKLQNTNQTQPGQSGSLNATGNESGMLDGVKNEMSEGLDDIQCGELDNEPTGRGPYLCAVKILSKAGDLIIECCSEMPYRNKSHAIQSTALKAINVLNKDNERIWPHQDHATFSIVDDMFNYYKKGSPVDDDTSSSAQKLLQKDVDLNHNHEMTDLNITGPDSGKSPSSGTIVCIQYSVFLLGKSVRECLESKEEFEFEFGTGAVIPQLEMCVSRMSVGQSAHFYTSLPPENLILAAAGECAEKISTLPLGESGLEYNVTFLRLMEPPEERMEQAFFSPPLSKQRIEYALRLLEESHAKSWVDLGCGSGGLFDALLEQKTDLVYIAGVDISQRSLIRAAKVLHSKLDVGHKPRLATPSFESAFIYEGSITEFDRRIHGFDVATCIEVIEHMEEDQAYKFGECALGTLCPRILMVSTPNVEYNPILQRNVLDSKNDSAGEDLTEDVEGKSGLPCKFRNYDHKFEWTRKQFSDWALKLASQYGYDVQFSGVGGSGEEPGFASQIAVFKRCDPFHGSWLNSRKCKICSEDYNESNNTDLLYPYKEVWNWKAG</sequence>
<reference evidence="20" key="1">
    <citation type="submission" date="2014-04" db="EMBL/GenBank/DDBJ databases">
        <title>The genes involved in the male and female cone development in Pinus tabuliformis.</title>
        <authorList>
            <person name="Niu S."/>
            <person name="Li W."/>
            <person name="Chen X."/>
        </authorList>
    </citation>
    <scope>NUCLEOTIDE SEQUENCE</scope>
</reference>
<dbReference type="InterPro" id="IPR040813">
    <property type="entry name" value="Hen1_Lam_C"/>
</dbReference>
<feature type="domain" description="dsRNA binding" evidence="19">
    <location>
        <begin position="43"/>
        <end position="81"/>
    </location>
</feature>
<dbReference type="GO" id="GO:0090486">
    <property type="term" value="F:small RNA 2'-O-methyltransferase activity"/>
    <property type="evidence" value="ECO:0007669"/>
    <property type="project" value="UniProtKB-EC"/>
</dbReference>
<dbReference type="InterPro" id="IPR040870">
    <property type="entry name" value="HEN1_dsRBD2"/>
</dbReference>
<evidence type="ECO:0000313" key="20">
    <source>
        <dbReference type="EMBL" id="AJP06305.1"/>
    </source>
</evidence>
<proteinExistence type="evidence at transcript level"/>
<dbReference type="GO" id="GO:0005737">
    <property type="term" value="C:cytoplasm"/>
    <property type="evidence" value="ECO:0007669"/>
    <property type="project" value="TreeGrafter"/>
</dbReference>
<dbReference type="GO" id="GO:0003755">
    <property type="term" value="F:peptidyl-prolyl cis-trans isomerase activity"/>
    <property type="evidence" value="ECO:0007669"/>
    <property type="project" value="InterPro"/>
</dbReference>
<evidence type="ECO:0000256" key="7">
    <source>
        <dbReference type="ARBA" id="ARBA00022723"/>
    </source>
</evidence>
<dbReference type="InterPro" id="IPR026610">
    <property type="entry name" value="Hen1"/>
</dbReference>
<dbReference type="InterPro" id="IPR056755">
    <property type="entry name" value="DSRM_2"/>
</dbReference>
<keyword evidence="6" id="KW-0949">S-adenosyl-L-methionine</keyword>
<dbReference type="Pfam" id="PF17842">
    <property type="entry name" value="dsRBD2"/>
    <property type="match status" value="1"/>
</dbReference>
<evidence type="ECO:0000259" key="17">
    <source>
        <dbReference type="Pfam" id="PF17842"/>
    </source>
</evidence>
<dbReference type="Pfam" id="PF24995">
    <property type="entry name" value="DSRM_2"/>
    <property type="match status" value="1"/>
</dbReference>
<dbReference type="Gene3D" id="3.30.160.20">
    <property type="match status" value="1"/>
</dbReference>
<dbReference type="GO" id="GO:0030422">
    <property type="term" value="P:siRNA processing"/>
    <property type="evidence" value="ECO:0007669"/>
    <property type="project" value="TreeGrafter"/>
</dbReference>
<evidence type="ECO:0000259" key="18">
    <source>
        <dbReference type="Pfam" id="PF18441"/>
    </source>
</evidence>
<dbReference type="InterPro" id="IPR029063">
    <property type="entry name" value="SAM-dependent_MTases_sf"/>
</dbReference>
<feature type="domain" description="PPIase FKBP-type" evidence="15">
    <location>
        <begin position="594"/>
        <end position="653"/>
    </location>
</feature>
<keyword evidence="7" id="KW-0479">Metal-binding</keyword>
<dbReference type="SUPFAM" id="SSF54534">
    <property type="entry name" value="FKBP-like"/>
    <property type="match status" value="1"/>
</dbReference>
<dbReference type="SUPFAM" id="SSF54768">
    <property type="entry name" value="dsRNA-binding domain-like"/>
    <property type="match status" value="1"/>
</dbReference>
<comment type="similarity">
    <text evidence="2">Belongs to the methyltransferase superfamily. HEN1 family.</text>
</comment>
<feature type="domain" description="HEN1 double-stranded RNA binding" evidence="17">
    <location>
        <begin position="371"/>
        <end position="527"/>
    </location>
</feature>
<dbReference type="Pfam" id="PF00254">
    <property type="entry name" value="FKBP_C"/>
    <property type="match status" value="1"/>
</dbReference>
<dbReference type="Pfam" id="PF08242">
    <property type="entry name" value="Methyltransf_12"/>
    <property type="match status" value="1"/>
</dbReference>
<keyword evidence="8" id="KW-0460">Magnesium</keyword>
<dbReference type="GO" id="GO:0005634">
    <property type="term" value="C:nucleus"/>
    <property type="evidence" value="ECO:0007669"/>
    <property type="project" value="TreeGrafter"/>
</dbReference>
<evidence type="ECO:0000256" key="5">
    <source>
        <dbReference type="ARBA" id="ARBA00022679"/>
    </source>
</evidence>
<dbReference type="GO" id="GO:0046872">
    <property type="term" value="F:metal ion binding"/>
    <property type="evidence" value="ECO:0007669"/>
    <property type="project" value="UniProtKB-KW"/>
</dbReference>
<organism evidence="20">
    <name type="scientific">Pinus tabuliformis</name>
    <name type="common">Chinese red pine</name>
    <name type="synonym">Pinus leucosperma</name>
    <dbReference type="NCBI Taxonomy" id="88731"/>
    <lineage>
        <taxon>Eukaryota</taxon>
        <taxon>Viridiplantae</taxon>
        <taxon>Streptophyta</taxon>
        <taxon>Embryophyta</taxon>
        <taxon>Tracheophyta</taxon>
        <taxon>Spermatophyta</taxon>
        <taxon>Pinopsida</taxon>
        <taxon>Pinidae</taxon>
        <taxon>Conifers I</taxon>
        <taxon>Pinales</taxon>
        <taxon>Pinaceae</taxon>
        <taxon>Pinus</taxon>
        <taxon>Pinus subgen. Pinus</taxon>
    </lineage>
</organism>
<dbReference type="InterPro" id="IPR046357">
    <property type="entry name" value="PPIase_dom_sf"/>
</dbReference>
<evidence type="ECO:0000256" key="3">
    <source>
        <dbReference type="ARBA" id="ARBA00021330"/>
    </source>
</evidence>
<evidence type="ECO:0000256" key="6">
    <source>
        <dbReference type="ARBA" id="ARBA00022691"/>
    </source>
</evidence>
<dbReference type="InterPro" id="IPR001179">
    <property type="entry name" value="PPIase_FKBP_dom"/>
</dbReference>
<dbReference type="Pfam" id="PF21224">
    <property type="entry name" value="Hen1_LCD"/>
    <property type="match status" value="1"/>
</dbReference>
<evidence type="ECO:0000256" key="13">
    <source>
        <dbReference type="ARBA" id="ARBA00048418"/>
    </source>
</evidence>
<feature type="compositionally biased region" description="Polar residues" evidence="14">
    <location>
        <begin position="430"/>
        <end position="451"/>
    </location>
</feature>
<dbReference type="Gene3D" id="3.10.50.40">
    <property type="match status" value="1"/>
</dbReference>
<evidence type="ECO:0000256" key="8">
    <source>
        <dbReference type="ARBA" id="ARBA00022842"/>
    </source>
</evidence>
<evidence type="ECO:0000256" key="14">
    <source>
        <dbReference type="SAM" id="MobiDB-lite"/>
    </source>
</evidence>
<keyword evidence="5" id="KW-0808">Transferase</keyword>
<evidence type="ECO:0000256" key="2">
    <source>
        <dbReference type="ARBA" id="ARBA00009026"/>
    </source>
</evidence>
<dbReference type="EMBL" id="KJ711060">
    <property type="protein sequence ID" value="AJP06305.1"/>
    <property type="molecule type" value="mRNA"/>
</dbReference>
<evidence type="ECO:0000259" key="15">
    <source>
        <dbReference type="Pfam" id="PF00254"/>
    </source>
</evidence>
<feature type="domain" description="Methyltransferase type 12" evidence="16">
    <location>
        <begin position="730"/>
        <end position="822"/>
    </location>
</feature>
<evidence type="ECO:0000259" key="16">
    <source>
        <dbReference type="Pfam" id="PF08242"/>
    </source>
</evidence>
<dbReference type="EC" id="2.1.1.386" evidence="12"/>
<dbReference type="AlphaFoldDB" id="A0A0K0M6Y6"/>
<evidence type="ECO:0000256" key="1">
    <source>
        <dbReference type="ARBA" id="ARBA00001946"/>
    </source>
</evidence>
<protein>
    <recommendedName>
        <fullName evidence="3">Small RNA 2'-O-methyltransferase</fullName>
        <ecNumber evidence="12">2.1.1.386</ecNumber>
    </recommendedName>
    <alternativeName>
        <fullName evidence="11">Rotamase</fullName>
    </alternativeName>
</protein>
<evidence type="ECO:0000256" key="4">
    <source>
        <dbReference type="ARBA" id="ARBA00022603"/>
    </source>
</evidence>